<dbReference type="RefSeq" id="WP_309940010.1">
    <property type="nucleotide sequence ID" value="NZ_AP025305.1"/>
</dbReference>
<dbReference type="InterPro" id="IPR013766">
    <property type="entry name" value="Thioredoxin_domain"/>
</dbReference>
<keyword evidence="3" id="KW-0413">Isomerase</keyword>
<feature type="domain" description="Thioredoxin" evidence="2">
    <location>
        <begin position="33"/>
        <end position="178"/>
    </location>
</feature>
<proteinExistence type="predicted"/>
<dbReference type="PROSITE" id="PS51352">
    <property type="entry name" value="THIOREDOXIN_2"/>
    <property type="match status" value="1"/>
</dbReference>
<dbReference type="Gene3D" id="2.120.10.30">
    <property type="entry name" value="TolB, C-terminal domain"/>
    <property type="match status" value="1"/>
</dbReference>
<evidence type="ECO:0000313" key="4">
    <source>
        <dbReference type="Proteomes" id="UP001185092"/>
    </source>
</evidence>
<dbReference type="Pfam" id="PF13905">
    <property type="entry name" value="Thioredoxin_8"/>
    <property type="match status" value="1"/>
</dbReference>
<dbReference type="SUPFAM" id="SSF101898">
    <property type="entry name" value="NHL repeat"/>
    <property type="match status" value="1"/>
</dbReference>
<dbReference type="PANTHER" id="PTHR46388">
    <property type="entry name" value="NHL REPEAT-CONTAINING PROTEIN 2"/>
    <property type="match status" value="1"/>
</dbReference>
<dbReference type="InterPro" id="IPR012336">
    <property type="entry name" value="Thioredoxin-like_fold"/>
</dbReference>
<reference evidence="3" key="1">
    <citation type="submission" date="2023-07" db="EMBL/GenBank/DDBJ databases">
        <title>Genomic Encyclopedia of Type Strains, Phase IV (KMG-IV): sequencing the most valuable type-strain genomes for metagenomic binning, comparative biology and taxonomic classification.</title>
        <authorList>
            <person name="Goeker M."/>
        </authorList>
    </citation>
    <scope>NUCLEOTIDE SEQUENCE</scope>
    <source>
        <strain evidence="3">DSM 26174</strain>
    </source>
</reference>
<sequence length="503" mass="55701">MRKVSLFLICCALTLFFTSCTQDKSKGSAEAQVDSGKLAPSIQTESGWVNTSKNWKLSDFKGKIVLLDFWTYGCINCQHIIPDLDKLEKKFPNELVIIGVHSGKFSTEKENAKILSAIEKFGIHHPVVNDAGFKVWKEYHVNAWPTVVLINPKGEVVGKYSGEGVYKVMEPYIQKLAKEDKSIIDTKPIAFDLKKAPKTILRFPSKMIKSADGDVFISDSGHNRILLIDQEGNIKEKIGSEQEKLTDGSFHSASFNEPQGLSLIGNKLYVADTKDNSLREVDLVNKVVKTVSGDGRLGYYFGNSDWGVNVLPNSPWGLFHKGDNIYVANAGNHQILRFDLKNGEMYRFAGSGAEELENGTLKIAGFAQPSGIAGIGNDLYIADTEASAIRKIDLDKKEVTTLIGMGLFVFGDRDGPFRQALLQHVTSIKAHNGDLYIADTYNGKIKKLDLKTKEVSTVVGGLNEPNDLVFVSDNLIWISNTNDHEIVTYNMATKEKKVLNVKE</sequence>
<dbReference type="Proteomes" id="UP001185092">
    <property type="component" value="Unassembled WGS sequence"/>
</dbReference>
<evidence type="ECO:0000256" key="1">
    <source>
        <dbReference type="SAM" id="SignalP"/>
    </source>
</evidence>
<keyword evidence="1" id="KW-0732">Signal</keyword>
<keyword evidence="4" id="KW-1185">Reference proteome</keyword>
<dbReference type="PROSITE" id="PS51257">
    <property type="entry name" value="PROKAR_LIPOPROTEIN"/>
    <property type="match status" value="1"/>
</dbReference>
<gene>
    <name evidence="3" type="ORF">HNQ88_003208</name>
</gene>
<dbReference type="AlphaFoldDB" id="A0AAE3XPC9"/>
<organism evidence="3 4">
    <name type="scientific">Aureibacter tunicatorum</name>
    <dbReference type="NCBI Taxonomy" id="866807"/>
    <lineage>
        <taxon>Bacteria</taxon>
        <taxon>Pseudomonadati</taxon>
        <taxon>Bacteroidota</taxon>
        <taxon>Cytophagia</taxon>
        <taxon>Cytophagales</taxon>
        <taxon>Persicobacteraceae</taxon>
        <taxon>Aureibacter</taxon>
    </lineage>
</organism>
<comment type="caution">
    <text evidence="3">The sequence shown here is derived from an EMBL/GenBank/DDBJ whole genome shotgun (WGS) entry which is preliminary data.</text>
</comment>
<dbReference type="GO" id="GO:0016853">
    <property type="term" value="F:isomerase activity"/>
    <property type="evidence" value="ECO:0007669"/>
    <property type="project" value="UniProtKB-KW"/>
</dbReference>
<dbReference type="PANTHER" id="PTHR46388:SF2">
    <property type="entry name" value="NHL REPEAT-CONTAINING PROTEIN 2"/>
    <property type="match status" value="1"/>
</dbReference>
<dbReference type="Gene3D" id="2.40.10.500">
    <property type="match status" value="1"/>
</dbReference>
<name>A0AAE3XPC9_9BACT</name>
<dbReference type="InterPro" id="IPR011042">
    <property type="entry name" value="6-blade_b-propeller_TolB-like"/>
</dbReference>
<dbReference type="SUPFAM" id="SSF52833">
    <property type="entry name" value="Thioredoxin-like"/>
    <property type="match status" value="1"/>
</dbReference>
<dbReference type="Gene3D" id="3.40.30.10">
    <property type="entry name" value="Glutaredoxin"/>
    <property type="match status" value="1"/>
</dbReference>
<protein>
    <submittedName>
        <fullName evidence="3">Thiol-disulfide isomerase/thioredoxin</fullName>
    </submittedName>
</protein>
<accession>A0AAE3XPC9</accession>
<evidence type="ECO:0000259" key="2">
    <source>
        <dbReference type="PROSITE" id="PS51352"/>
    </source>
</evidence>
<dbReference type="InterPro" id="IPR036249">
    <property type="entry name" value="Thioredoxin-like_sf"/>
</dbReference>
<evidence type="ECO:0000313" key="3">
    <source>
        <dbReference type="EMBL" id="MDR6240142.1"/>
    </source>
</evidence>
<feature type="signal peptide" evidence="1">
    <location>
        <begin position="1"/>
        <end position="21"/>
    </location>
</feature>
<feature type="chain" id="PRO_5042041472" evidence="1">
    <location>
        <begin position="22"/>
        <end position="503"/>
    </location>
</feature>
<dbReference type="EMBL" id="JAVDQD010000004">
    <property type="protein sequence ID" value="MDR6240142.1"/>
    <property type="molecule type" value="Genomic_DNA"/>
</dbReference>